<sequence>MVMIVTVVGRAKENAFVYTDAENDAQLTVARLSVEPFLLEGHRVEEVLLLLAEGDSVQRDRWYQVSGRIARRRLVTRSGKTPRLPIWEVRVSSLQPLNETEKRPQSDG</sequence>
<accession>A0A2K8N841</accession>
<proteinExistence type="predicted"/>
<evidence type="ECO:0008006" key="3">
    <source>
        <dbReference type="Google" id="ProtNLM"/>
    </source>
</evidence>
<dbReference type="AlphaFoldDB" id="A0A2K8N841"/>
<dbReference type="Proteomes" id="UP000231932">
    <property type="component" value="Chromosome"/>
</dbReference>
<keyword evidence="2" id="KW-1185">Reference proteome</keyword>
<reference evidence="2" key="1">
    <citation type="submission" date="2017-11" db="EMBL/GenBank/DDBJ databases">
        <title>Complete Genome Sequence of Kyrpidia sp. Strain EA-1, a thermophilic, hydrogen-oxidizing Bacterium, isolated from the Azores.</title>
        <authorList>
            <person name="Reiner J.E."/>
            <person name="Lapp C.J."/>
            <person name="Bunk B."/>
            <person name="Gescher J."/>
        </authorList>
    </citation>
    <scope>NUCLEOTIDE SEQUENCE [LARGE SCALE GENOMIC DNA]</scope>
    <source>
        <strain evidence="2">EA-1</strain>
    </source>
</reference>
<dbReference type="KEGG" id="kyr:CVV65_11775"/>
<organism evidence="1 2">
    <name type="scientific">Kyrpidia spormannii</name>
    <dbReference type="NCBI Taxonomy" id="2055160"/>
    <lineage>
        <taxon>Bacteria</taxon>
        <taxon>Bacillati</taxon>
        <taxon>Bacillota</taxon>
        <taxon>Bacilli</taxon>
        <taxon>Bacillales</taxon>
        <taxon>Alicyclobacillaceae</taxon>
        <taxon>Kyrpidia</taxon>
    </lineage>
</organism>
<dbReference type="EMBL" id="CP024955">
    <property type="protein sequence ID" value="ATY85519.1"/>
    <property type="molecule type" value="Genomic_DNA"/>
</dbReference>
<gene>
    <name evidence="1" type="ORF">CVV65_11775</name>
</gene>
<name>A0A2K8N841_9BACL</name>
<evidence type="ECO:0000313" key="2">
    <source>
        <dbReference type="Proteomes" id="UP000231932"/>
    </source>
</evidence>
<protein>
    <recommendedName>
        <fullName evidence="3">Single-stranded DNA-binding protein</fullName>
    </recommendedName>
</protein>
<evidence type="ECO:0000313" key="1">
    <source>
        <dbReference type="EMBL" id="ATY85519.1"/>
    </source>
</evidence>